<evidence type="ECO:0000256" key="2">
    <source>
        <dbReference type="ARBA" id="ARBA00004477"/>
    </source>
</evidence>
<dbReference type="NCBIfam" id="TIGR00473">
    <property type="entry name" value="pssA"/>
    <property type="match status" value="1"/>
</dbReference>
<keyword evidence="9 19" id="KW-0812">Transmembrane</keyword>
<name>A0A9P6U7W5_9FUNG</name>
<evidence type="ECO:0000256" key="8">
    <source>
        <dbReference type="ARBA" id="ARBA00022679"/>
    </source>
</evidence>
<proteinExistence type="inferred from homology"/>
<accession>A0A9P6U7W5</accession>
<evidence type="ECO:0000256" key="10">
    <source>
        <dbReference type="ARBA" id="ARBA00022824"/>
    </source>
</evidence>
<dbReference type="PANTHER" id="PTHR14269">
    <property type="entry name" value="CDP-DIACYLGLYCEROL--GLYCEROL-3-PHOSPHATE 3-PHOSPHATIDYLTRANSFERASE-RELATED"/>
    <property type="match status" value="1"/>
</dbReference>
<evidence type="ECO:0000256" key="5">
    <source>
        <dbReference type="ARBA" id="ARBA00013174"/>
    </source>
</evidence>
<feature type="transmembrane region" description="Helical" evidence="19">
    <location>
        <begin position="178"/>
        <end position="200"/>
    </location>
</feature>
<evidence type="ECO:0000256" key="1">
    <source>
        <dbReference type="ARBA" id="ARBA00000287"/>
    </source>
</evidence>
<keyword evidence="14" id="KW-0594">Phospholipid biosynthesis</keyword>
<dbReference type="InterPro" id="IPR000462">
    <property type="entry name" value="CDP-OH_P_trans"/>
</dbReference>
<dbReference type="AlphaFoldDB" id="A0A9P6U7W5"/>
<dbReference type="GO" id="GO:0006659">
    <property type="term" value="P:phosphatidylserine biosynthetic process"/>
    <property type="evidence" value="ECO:0007669"/>
    <property type="project" value="UniProtKB-ARBA"/>
</dbReference>
<dbReference type="GO" id="GO:0003882">
    <property type="term" value="F:CDP-diacylglycerol-serine O-phosphatidyltransferase activity"/>
    <property type="evidence" value="ECO:0007669"/>
    <property type="project" value="UniProtKB-EC"/>
</dbReference>
<protein>
    <recommendedName>
        <fullName evidence="6">CDP-diacylglycerol--serine O-phosphatidyltransferase</fullName>
        <ecNumber evidence="5">2.7.8.8</ecNumber>
    </recommendedName>
    <alternativeName>
        <fullName evidence="16">Phosphatidylserine synthase</fullName>
    </alternativeName>
</protein>
<dbReference type="OrthoDB" id="448573at2759"/>
<dbReference type="Gene3D" id="1.20.120.1760">
    <property type="match status" value="1"/>
</dbReference>
<dbReference type="FunFam" id="1.20.120.1760:FF:000022">
    <property type="entry name" value="CDP-diacylglycerol--serine O-phosphatidyltransferase"/>
    <property type="match status" value="1"/>
</dbReference>
<keyword evidence="21" id="KW-1185">Reference proteome</keyword>
<comment type="caution">
    <text evidence="20">The sequence shown here is derived from an EMBL/GenBank/DDBJ whole genome shotgun (WGS) entry which is preliminary data.</text>
</comment>
<evidence type="ECO:0000256" key="3">
    <source>
        <dbReference type="ARBA" id="ARBA00005189"/>
    </source>
</evidence>
<keyword evidence="11 19" id="KW-1133">Transmembrane helix</keyword>
<evidence type="ECO:0000256" key="7">
    <source>
        <dbReference type="ARBA" id="ARBA00022516"/>
    </source>
</evidence>
<evidence type="ECO:0000256" key="14">
    <source>
        <dbReference type="ARBA" id="ARBA00023209"/>
    </source>
</evidence>
<dbReference type="PANTHER" id="PTHR14269:SF61">
    <property type="entry name" value="CDP-DIACYLGLYCEROL--SERINE O-PHOSPHATIDYLTRANSFERASE"/>
    <property type="match status" value="1"/>
</dbReference>
<dbReference type="InterPro" id="IPR050324">
    <property type="entry name" value="CDP-alcohol_PTase-I"/>
</dbReference>
<organism evidence="20 21">
    <name type="scientific">Mortierella polycephala</name>
    <dbReference type="NCBI Taxonomy" id="41804"/>
    <lineage>
        <taxon>Eukaryota</taxon>
        <taxon>Fungi</taxon>
        <taxon>Fungi incertae sedis</taxon>
        <taxon>Mucoromycota</taxon>
        <taxon>Mortierellomycotina</taxon>
        <taxon>Mortierellomycetes</taxon>
        <taxon>Mortierellales</taxon>
        <taxon>Mortierellaceae</taxon>
        <taxon>Mortierella</taxon>
    </lineage>
</organism>
<evidence type="ECO:0000256" key="13">
    <source>
        <dbReference type="ARBA" id="ARBA00023136"/>
    </source>
</evidence>
<dbReference type="InterPro" id="IPR048254">
    <property type="entry name" value="CDP_ALCOHOL_P_TRANSF_CS"/>
</dbReference>
<comment type="pathway">
    <text evidence="3">Lipid metabolism.</text>
</comment>
<dbReference type="InterPro" id="IPR004533">
    <property type="entry name" value="CDP-diaglyc--ser_O-PTrfase"/>
</dbReference>
<keyword evidence="7" id="KW-0444">Lipid biosynthesis</keyword>
<evidence type="ECO:0000256" key="11">
    <source>
        <dbReference type="ARBA" id="ARBA00022989"/>
    </source>
</evidence>
<dbReference type="GO" id="GO:0005789">
    <property type="term" value="C:endoplasmic reticulum membrane"/>
    <property type="evidence" value="ECO:0007669"/>
    <property type="project" value="UniProtKB-SubCell"/>
</dbReference>
<sequence length="246" mass="26988">MSQRPKVLRQQTSDLELPPTTLSKKQFQQAWFIPVKNLTKDDGHFNLVRNFNLADAITLCNGACGALSIFSNLRYLISHDPYYLQLAMWCIPLGFTFDVFDGRVARWRKTSSILGQELDSLADAISFGVAPAVLAFVLGMQSFIDTIVLTCFVCCGIARLARYNATVAIMPHDQSGKVAYFEGTPIPTSLALVAVLAYLTHHGLIGDRLPGGVIEVIPGYSFHAMVVMFGISGTLMVSKSLKIPKL</sequence>
<evidence type="ECO:0000313" key="21">
    <source>
        <dbReference type="Proteomes" id="UP000726737"/>
    </source>
</evidence>
<evidence type="ECO:0000256" key="6">
    <source>
        <dbReference type="ARBA" id="ARBA00017171"/>
    </source>
</evidence>
<comment type="pathway">
    <text evidence="17">Phospholipid metabolism; phosphatidylethanolamine biosynthesis; phosphatidylethanolamine from CDP-diacylglycerol: step 1/2.</text>
</comment>
<keyword evidence="12" id="KW-0443">Lipid metabolism</keyword>
<gene>
    <name evidence="20" type="primary">CHO1</name>
    <name evidence="20" type="ORF">BG011_008752</name>
</gene>
<dbReference type="Proteomes" id="UP000726737">
    <property type="component" value="Unassembled WGS sequence"/>
</dbReference>
<feature type="transmembrane region" description="Helical" evidence="19">
    <location>
        <begin position="220"/>
        <end position="238"/>
    </location>
</feature>
<evidence type="ECO:0000256" key="15">
    <source>
        <dbReference type="ARBA" id="ARBA00023264"/>
    </source>
</evidence>
<evidence type="ECO:0000256" key="9">
    <source>
        <dbReference type="ARBA" id="ARBA00022692"/>
    </source>
</evidence>
<evidence type="ECO:0000256" key="17">
    <source>
        <dbReference type="ARBA" id="ARBA00060701"/>
    </source>
</evidence>
<dbReference type="PROSITE" id="PS00379">
    <property type="entry name" value="CDP_ALCOHOL_P_TRANSF"/>
    <property type="match status" value="1"/>
</dbReference>
<dbReference type="EMBL" id="JAAAJA010000074">
    <property type="protein sequence ID" value="KAG0263459.1"/>
    <property type="molecule type" value="Genomic_DNA"/>
</dbReference>
<comment type="catalytic activity">
    <reaction evidence="1">
        <text>a CDP-1,2-diacyl-sn-glycerol + L-serine = a 1,2-diacyl-sn-glycero-3-phospho-L-serine + CMP + H(+)</text>
        <dbReference type="Rhea" id="RHEA:16913"/>
        <dbReference type="ChEBI" id="CHEBI:15378"/>
        <dbReference type="ChEBI" id="CHEBI:33384"/>
        <dbReference type="ChEBI" id="CHEBI:57262"/>
        <dbReference type="ChEBI" id="CHEBI:58332"/>
        <dbReference type="ChEBI" id="CHEBI:60377"/>
        <dbReference type="EC" id="2.7.8.8"/>
    </reaction>
</comment>
<evidence type="ECO:0000256" key="16">
    <source>
        <dbReference type="ARBA" id="ARBA00032361"/>
    </source>
</evidence>
<comment type="subcellular location">
    <subcellularLocation>
        <location evidence="2">Endoplasmic reticulum membrane</location>
        <topology evidence="2">Multi-pass membrane protein</topology>
    </subcellularLocation>
</comment>
<keyword evidence="10" id="KW-0256">Endoplasmic reticulum</keyword>
<dbReference type="InterPro" id="IPR043130">
    <property type="entry name" value="CDP-OH_PTrfase_TM_dom"/>
</dbReference>
<evidence type="ECO:0000256" key="18">
    <source>
        <dbReference type="RuleBase" id="RU003750"/>
    </source>
</evidence>
<comment type="similarity">
    <text evidence="4 18">Belongs to the CDP-alcohol phosphatidyltransferase class-I family.</text>
</comment>
<dbReference type="EC" id="2.7.8.8" evidence="5"/>
<dbReference type="Pfam" id="PF01066">
    <property type="entry name" value="CDP-OH_P_transf"/>
    <property type="match status" value="1"/>
</dbReference>
<evidence type="ECO:0000256" key="4">
    <source>
        <dbReference type="ARBA" id="ARBA00010441"/>
    </source>
</evidence>
<evidence type="ECO:0000256" key="19">
    <source>
        <dbReference type="SAM" id="Phobius"/>
    </source>
</evidence>
<reference evidence="20" key="1">
    <citation type="journal article" date="2020" name="Fungal Divers.">
        <title>Resolving the Mortierellaceae phylogeny through synthesis of multi-gene phylogenetics and phylogenomics.</title>
        <authorList>
            <person name="Vandepol N."/>
            <person name="Liber J."/>
            <person name="Desiro A."/>
            <person name="Na H."/>
            <person name="Kennedy M."/>
            <person name="Barry K."/>
            <person name="Grigoriev I.V."/>
            <person name="Miller A.N."/>
            <person name="O'Donnell K."/>
            <person name="Stajich J.E."/>
            <person name="Bonito G."/>
        </authorList>
    </citation>
    <scope>NUCLEOTIDE SEQUENCE</scope>
    <source>
        <strain evidence="20">KOD948</strain>
    </source>
</reference>
<keyword evidence="8 18" id="KW-0808">Transferase</keyword>
<evidence type="ECO:0000313" key="20">
    <source>
        <dbReference type="EMBL" id="KAG0263459.1"/>
    </source>
</evidence>
<keyword evidence="13 19" id="KW-0472">Membrane</keyword>
<evidence type="ECO:0000256" key="12">
    <source>
        <dbReference type="ARBA" id="ARBA00023098"/>
    </source>
</evidence>
<feature type="transmembrane region" description="Helical" evidence="19">
    <location>
        <begin position="146"/>
        <end position="166"/>
    </location>
</feature>
<keyword evidence="15" id="KW-1208">Phospholipid metabolism</keyword>
<feature type="transmembrane region" description="Helical" evidence="19">
    <location>
        <begin position="53"/>
        <end position="70"/>
    </location>
</feature>